<dbReference type="Proteomes" id="UP000050343">
    <property type="component" value="Unassembled WGS sequence"/>
</dbReference>
<evidence type="ECO:0000313" key="2">
    <source>
        <dbReference type="Proteomes" id="UP000050343"/>
    </source>
</evidence>
<comment type="caution">
    <text evidence="1">The sequence shown here is derived from an EMBL/GenBank/DDBJ whole genome shotgun (WGS) entry which is preliminary data.</text>
</comment>
<reference evidence="1 2" key="2">
    <citation type="journal article" date="2017" name="Plant Pathol.">
        <title>Pathogenicity and virulence gene content of Xanthomonas strains infecting Araceae, formerly known as Xanthomonas axonopodis pv. dieffenbachiae.</title>
        <authorList>
            <person name="Constantin E.C."/>
            <person name="Haegeman A."/>
            <person name="Van Vaerenbergh J."/>
            <person name="Baeyen S."/>
            <person name="Van Malderghem C."/>
            <person name="Maes M."/>
            <person name="Cottyn B."/>
        </authorList>
    </citation>
    <scope>NUCLEOTIDE SEQUENCE [LARGE SCALE GENOMIC DNA]</scope>
    <source>
        <strain evidence="2">LMG9055</strain>
    </source>
</reference>
<dbReference type="EMBL" id="JPUO02000197">
    <property type="protein sequence ID" value="OQP75430.1"/>
    <property type="molecule type" value="Genomic_DNA"/>
</dbReference>
<accession>A0A1V9GY09</accession>
<protein>
    <submittedName>
        <fullName evidence="1">Uncharacterized protein</fullName>
    </submittedName>
</protein>
<dbReference type="AlphaFoldDB" id="A0A1V9GY09"/>
<name>A0A1V9GY09_9XANT</name>
<reference evidence="1 2" key="1">
    <citation type="journal article" date="2016" name="Plant Pathol.">
        <title>Genetic characterization of strains named as Xanthomonas axonopodis pv. dieffenbachiae leads to a taxonomic revision of the X. axonopodis species complex.</title>
        <authorList>
            <person name="Constantin E.C."/>
            <person name="Cleenwerck I."/>
            <person name="Maes M."/>
            <person name="Baeyen S."/>
            <person name="Van Malderghem C."/>
            <person name="De Vos P."/>
            <person name="Cottyn B."/>
        </authorList>
    </citation>
    <scope>NUCLEOTIDE SEQUENCE [LARGE SCALE GENOMIC DNA]</scope>
    <source>
        <strain evidence="2">LMG9055</strain>
    </source>
</reference>
<proteinExistence type="predicted"/>
<gene>
    <name evidence="1" type="ORF">IA54_010940</name>
</gene>
<organism evidence="1 2">
    <name type="scientific">Xanthomonas phaseoli pv. syngonii LMG 9055</name>
    <dbReference type="NCBI Taxonomy" id="1437878"/>
    <lineage>
        <taxon>Bacteria</taxon>
        <taxon>Pseudomonadati</taxon>
        <taxon>Pseudomonadota</taxon>
        <taxon>Gammaproteobacteria</taxon>
        <taxon>Lysobacterales</taxon>
        <taxon>Lysobacteraceae</taxon>
        <taxon>Xanthomonas</taxon>
    </lineage>
</organism>
<evidence type="ECO:0000313" key="1">
    <source>
        <dbReference type="EMBL" id="OQP75430.1"/>
    </source>
</evidence>
<sequence length="84" mass="9155">MSLRLPLFCAVSAIAVSRHDRPAISRQTYIGEQVRADAGVSGFDMVKWISLSATGAIGQMECQAGWRWRAAKLLCHGGWAPLQP</sequence>